<dbReference type="PANTHER" id="PTHR30203:SF20">
    <property type="entry name" value="MULTIDRUG RESISTANCE OUTER MEMBRANE PROTEIN MDTP-RELATED"/>
    <property type="match status" value="1"/>
</dbReference>
<keyword evidence="3 10" id="KW-1134">Transmembrane beta strand</keyword>
<dbReference type="EMBL" id="CABGHF010000009">
    <property type="protein sequence ID" value="VUS56604.1"/>
    <property type="molecule type" value="Genomic_DNA"/>
</dbReference>
<keyword evidence="5" id="KW-0732">Signal</keyword>
<protein>
    <submittedName>
        <fullName evidence="11">Outer membrane protein OprM</fullName>
    </submittedName>
</protein>
<reference evidence="11 12" key="1">
    <citation type="submission" date="2019-07" db="EMBL/GenBank/DDBJ databases">
        <authorList>
            <person name="Brisse S."/>
            <person name="Rodrigues C."/>
            <person name="Thorpe H."/>
        </authorList>
    </citation>
    <scope>NUCLEOTIDE SEQUENCE [LARGE SCALE GENOMIC DNA]</scope>
    <source>
        <strain evidence="11">SB6408</strain>
    </source>
</reference>
<dbReference type="Pfam" id="PF02321">
    <property type="entry name" value="OEP"/>
    <property type="match status" value="2"/>
</dbReference>
<dbReference type="NCBIfam" id="TIGR01845">
    <property type="entry name" value="outer_NodT"/>
    <property type="match status" value="1"/>
</dbReference>
<comment type="function">
    <text evidence="9">Could be involved in resistance to puromycin, acriflavine and tetraphenylarsonium chloride.</text>
</comment>
<evidence type="ECO:0000256" key="8">
    <source>
        <dbReference type="ARBA" id="ARBA00023288"/>
    </source>
</evidence>
<proteinExistence type="inferred from homology"/>
<evidence type="ECO:0000256" key="6">
    <source>
        <dbReference type="ARBA" id="ARBA00023136"/>
    </source>
</evidence>
<dbReference type="Gene3D" id="2.20.200.10">
    <property type="entry name" value="Outer membrane efflux proteins (OEP)"/>
    <property type="match status" value="1"/>
</dbReference>
<dbReference type="SUPFAM" id="SSF56954">
    <property type="entry name" value="Outer membrane efflux proteins (OEP)"/>
    <property type="match status" value="1"/>
</dbReference>
<evidence type="ECO:0000256" key="10">
    <source>
        <dbReference type="RuleBase" id="RU362097"/>
    </source>
</evidence>
<organism evidence="11 12">
    <name type="scientific">Klebsiella spallanzanii</name>
    <dbReference type="NCBI Taxonomy" id="2587528"/>
    <lineage>
        <taxon>Bacteria</taxon>
        <taxon>Pseudomonadati</taxon>
        <taxon>Pseudomonadota</taxon>
        <taxon>Gammaproteobacteria</taxon>
        <taxon>Enterobacterales</taxon>
        <taxon>Enterobacteriaceae</taxon>
        <taxon>Klebsiella/Raoultella group</taxon>
        <taxon>Klebsiella</taxon>
    </lineage>
</organism>
<keyword evidence="6 10" id="KW-0472">Membrane</keyword>
<name>A0A564JHQ3_9ENTR</name>
<evidence type="ECO:0000313" key="12">
    <source>
        <dbReference type="Proteomes" id="UP000318370"/>
    </source>
</evidence>
<keyword evidence="8 10" id="KW-0449">Lipoprotein</keyword>
<evidence type="ECO:0000256" key="4">
    <source>
        <dbReference type="ARBA" id="ARBA00022692"/>
    </source>
</evidence>
<evidence type="ECO:0000256" key="1">
    <source>
        <dbReference type="ARBA" id="ARBA00004459"/>
    </source>
</evidence>
<sequence>MDQDALPSFFTRSACCRTLMPLAAALWLVGCAQLPDAPPKAELKSVDSYGASTLPLNAEVVWPTQQWWRSYGDSQLNTLIDEALANSPDMTIAAARLRSAEARGQQARSALLPQLSASATASQQRQSYNYLLPREMSPIGWKEYGQATLDLSWDLDFWGKNRASLAAATSVIEATRAEQYQAQLELSAAVAMAYANLAQYYAERDSVAEVVEARRKTAELFDKRYHNGMETRSALHIAQSRLAAAQGELQVLDERIQLTRYQLAELLGAGPDRGLAIKRPQINLHNVRGLPEQLPVNLLGRRPDIVAARLMAQAQDSQVSAHKAAFYPNINLSAFIGFQALGLDNLIESGSKFGNAGPAIWLPIFSGGRLRGELRGAMAEYDIAAARYNATVTHALQEVASAGLSQKALTTQIASAQTAATEASEAWRVVSKRYEGGLATYIDVLYAQDSVLECQRRLAIVQSRAFSVDVALQRALGGGYQQPQDEEAKGSDDV</sequence>
<dbReference type="GO" id="GO:0015562">
    <property type="term" value="F:efflux transmembrane transporter activity"/>
    <property type="evidence" value="ECO:0007669"/>
    <property type="project" value="InterPro"/>
</dbReference>
<accession>A0A564JHQ3</accession>
<evidence type="ECO:0000256" key="3">
    <source>
        <dbReference type="ARBA" id="ARBA00022452"/>
    </source>
</evidence>
<comment type="similarity">
    <text evidence="2 10">Belongs to the outer membrane factor (OMF) (TC 1.B.17) family.</text>
</comment>
<dbReference type="RefSeq" id="WP_142462590.1">
    <property type="nucleotide sequence ID" value="NZ_CABGHF010000009.1"/>
</dbReference>
<dbReference type="PANTHER" id="PTHR30203">
    <property type="entry name" value="OUTER MEMBRANE CATION EFFLUX PROTEIN"/>
    <property type="match status" value="1"/>
</dbReference>
<dbReference type="GO" id="GO:0009279">
    <property type="term" value="C:cell outer membrane"/>
    <property type="evidence" value="ECO:0007669"/>
    <property type="project" value="UniProtKB-SubCell"/>
</dbReference>
<dbReference type="AlphaFoldDB" id="A0A564JHQ3"/>
<dbReference type="Gene3D" id="1.20.1600.10">
    <property type="entry name" value="Outer membrane efflux proteins (OEP)"/>
    <property type="match status" value="1"/>
</dbReference>
<keyword evidence="7 10" id="KW-0564">Palmitate</keyword>
<evidence type="ECO:0000313" key="11">
    <source>
        <dbReference type="EMBL" id="VUS56604.1"/>
    </source>
</evidence>
<evidence type="ECO:0000256" key="9">
    <source>
        <dbReference type="ARBA" id="ARBA00037313"/>
    </source>
</evidence>
<evidence type="ECO:0000256" key="5">
    <source>
        <dbReference type="ARBA" id="ARBA00022729"/>
    </source>
</evidence>
<evidence type="ECO:0000256" key="7">
    <source>
        <dbReference type="ARBA" id="ARBA00023139"/>
    </source>
</evidence>
<dbReference type="InterPro" id="IPR003423">
    <property type="entry name" value="OMP_efflux"/>
</dbReference>
<gene>
    <name evidence="11" type="primary">oprM_3</name>
    <name evidence="11" type="ORF">SB6408_04722</name>
</gene>
<evidence type="ECO:0000256" key="2">
    <source>
        <dbReference type="ARBA" id="ARBA00007613"/>
    </source>
</evidence>
<dbReference type="Proteomes" id="UP000318370">
    <property type="component" value="Unassembled WGS sequence"/>
</dbReference>
<keyword evidence="4 10" id="KW-0812">Transmembrane</keyword>
<comment type="subcellular location">
    <subcellularLocation>
        <location evidence="1 10">Cell outer membrane</location>
        <topology evidence="1 10">Lipid-anchor</topology>
    </subcellularLocation>
</comment>
<dbReference type="InterPro" id="IPR010131">
    <property type="entry name" value="MdtP/NodT-like"/>
</dbReference>